<dbReference type="Pfam" id="PF00656">
    <property type="entry name" value="Peptidase_C14"/>
    <property type="match status" value="1"/>
</dbReference>
<dbReference type="InterPro" id="IPR011600">
    <property type="entry name" value="Pept_C14_caspase"/>
</dbReference>
<keyword evidence="3" id="KW-1185">Reference proteome</keyword>
<accession>A0A5C3KAC9</accession>
<gene>
    <name evidence="2" type="ORF">FA15DRAFT_711517</name>
</gene>
<evidence type="ECO:0000313" key="2">
    <source>
        <dbReference type="EMBL" id="TFK16677.1"/>
    </source>
</evidence>
<dbReference type="GO" id="GO:0006508">
    <property type="term" value="P:proteolysis"/>
    <property type="evidence" value="ECO:0007669"/>
    <property type="project" value="InterPro"/>
</dbReference>
<dbReference type="OrthoDB" id="10255174at2759"/>
<protein>
    <recommendedName>
        <fullName evidence="1">Peptidase C14 caspase domain-containing protein</fullName>
    </recommendedName>
</protein>
<dbReference type="Gene3D" id="3.40.50.1460">
    <property type="match status" value="1"/>
</dbReference>
<sequence length="154" mass="17293">MDIPPESITNYAELLRNISIMNVNDDSESPAAPAKTTATAAVWLASLPTHDERTRDREPKVRGTQIALPGQPPLFAFIIGIDNYQDDRLTKLYGAVSDAEAMRKYLVEDLKVPDSQVTLLYNRDASRQAIIDGFIKLRDNKNIKKDDPILIYYA</sequence>
<evidence type="ECO:0000259" key="1">
    <source>
        <dbReference type="Pfam" id="PF00656"/>
    </source>
</evidence>
<feature type="non-terminal residue" evidence="2">
    <location>
        <position position="154"/>
    </location>
</feature>
<proteinExistence type="predicted"/>
<dbReference type="AlphaFoldDB" id="A0A5C3KAC9"/>
<name>A0A5C3KAC9_COPMA</name>
<feature type="domain" description="Peptidase C14 caspase" evidence="1">
    <location>
        <begin position="75"/>
        <end position="154"/>
    </location>
</feature>
<dbReference type="Proteomes" id="UP000307440">
    <property type="component" value="Unassembled WGS sequence"/>
</dbReference>
<organism evidence="2 3">
    <name type="scientific">Coprinopsis marcescibilis</name>
    <name type="common">Agaric fungus</name>
    <name type="synonym">Psathyrella marcescibilis</name>
    <dbReference type="NCBI Taxonomy" id="230819"/>
    <lineage>
        <taxon>Eukaryota</taxon>
        <taxon>Fungi</taxon>
        <taxon>Dikarya</taxon>
        <taxon>Basidiomycota</taxon>
        <taxon>Agaricomycotina</taxon>
        <taxon>Agaricomycetes</taxon>
        <taxon>Agaricomycetidae</taxon>
        <taxon>Agaricales</taxon>
        <taxon>Agaricineae</taxon>
        <taxon>Psathyrellaceae</taxon>
        <taxon>Coprinopsis</taxon>
    </lineage>
</organism>
<reference evidence="2 3" key="1">
    <citation type="journal article" date="2019" name="Nat. Ecol. Evol.">
        <title>Megaphylogeny resolves global patterns of mushroom evolution.</title>
        <authorList>
            <person name="Varga T."/>
            <person name="Krizsan K."/>
            <person name="Foldi C."/>
            <person name="Dima B."/>
            <person name="Sanchez-Garcia M."/>
            <person name="Sanchez-Ramirez S."/>
            <person name="Szollosi G.J."/>
            <person name="Szarkandi J.G."/>
            <person name="Papp V."/>
            <person name="Albert L."/>
            <person name="Andreopoulos W."/>
            <person name="Angelini C."/>
            <person name="Antonin V."/>
            <person name="Barry K.W."/>
            <person name="Bougher N.L."/>
            <person name="Buchanan P."/>
            <person name="Buyck B."/>
            <person name="Bense V."/>
            <person name="Catcheside P."/>
            <person name="Chovatia M."/>
            <person name="Cooper J."/>
            <person name="Damon W."/>
            <person name="Desjardin D."/>
            <person name="Finy P."/>
            <person name="Geml J."/>
            <person name="Haridas S."/>
            <person name="Hughes K."/>
            <person name="Justo A."/>
            <person name="Karasinski D."/>
            <person name="Kautmanova I."/>
            <person name="Kiss B."/>
            <person name="Kocsube S."/>
            <person name="Kotiranta H."/>
            <person name="LaButti K.M."/>
            <person name="Lechner B.E."/>
            <person name="Liimatainen K."/>
            <person name="Lipzen A."/>
            <person name="Lukacs Z."/>
            <person name="Mihaltcheva S."/>
            <person name="Morgado L.N."/>
            <person name="Niskanen T."/>
            <person name="Noordeloos M.E."/>
            <person name="Ohm R.A."/>
            <person name="Ortiz-Santana B."/>
            <person name="Ovrebo C."/>
            <person name="Racz N."/>
            <person name="Riley R."/>
            <person name="Savchenko A."/>
            <person name="Shiryaev A."/>
            <person name="Soop K."/>
            <person name="Spirin V."/>
            <person name="Szebenyi C."/>
            <person name="Tomsovsky M."/>
            <person name="Tulloss R.E."/>
            <person name="Uehling J."/>
            <person name="Grigoriev I.V."/>
            <person name="Vagvolgyi C."/>
            <person name="Papp T."/>
            <person name="Martin F.M."/>
            <person name="Miettinen O."/>
            <person name="Hibbett D.S."/>
            <person name="Nagy L.G."/>
        </authorList>
    </citation>
    <scope>NUCLEOTIDE SEQUENCE [LARGE SCALE GENOMIC DNA]</scope>
    <source>
        <strain evidence="2 3">CBS 121175</strain>
    </source>
</reference>
<dbReference type="EMBL" id="ML210675">
    <property type="protein sequence ID" value="TFK16677.1"/>
    <property type="molecule type" value="Genomic_DNA"/>
</dbReference>
<evidence type="ECO:0000313" key="3">
    <source>
        <dbReference type="Proteomes" id="UP000307440"/>
    </source>
</evidence>
<dbReference type="GO" id="GO:0004197">
    <property type="term" value="F:cysteine-type endopeptidase activity"/>
    <property type="evidence" value="ECO:0007669"/>
    <property type="project" value="InterPro"/>
</dbReference>